<gene>
    <name evidence="2" type="ORF">ACFOW3_28405</name>
</gene>
<keyword evidence="3" id="KW-1185">Reference proteome</keyword>
<organism evidence="2 3">
    <name type="scientific">Acidovorax facilis</name>
    <dbReference type="NCBI Taxonomy" id="12917"/>
    <lineage>
        <taxon>Bacteria</taxon>
        <taxon>Pseudomonadati</taxon>
        <taxon>Pseudomonadota</taxon>
        <taxon>Betaproteobacteria</taxon>
        <taxon>Burkholderiales</taxon>
        <taxon>Comamonadaceae</taxon>
        <taxon>Acidovorax</taxon>
    </lineage>
</organism>
<dbReference type="Proteomes" id="UP001595693">
    <property type="component" value="Unassembled WGS sequence"/>
</dbReference>
<accession>A0ABV8DJY7</accession>
<evidence type="ECO:0000256" key="1">
    <source>
        <dbReference type="SAM" id="Phobius"/>
    </source>
</evidence>
<keyword evidence="1" id="KW-1133">Transmembrane helix</keyword>
<sequence length="53" mass="5291">MINNNSPLETLAAFAIVFVAGVVSTAGLGAYISGLRRKAAAQGGHSGHPPSGR</sequence>
<protein>
    <submittedName>
        <fullName evidence="2">Uncharacterized protein</fullName>
    </submittedName>
</protein>
<feature type="transmembrane region" description="Helical" evidence="1">
    <location>
        <begin position="12"/>
        <end position="32"/>
    </location>
</feature>
<evidence type="ECO:0000313" key="3">
    <source>
        <dbReference type="Proteomes" id="UP001595693"/>
    </source>
</evidence>
<evidence type="ECO:0000313" key="2">
    <source>
        <dbReference type="EMBL" id="MFC3938548.1"/>
    </source>
</evidence>
<proteinExistence type="predicted"/>
<keyword evidence="1" id="KW-0472">Membrane</keyword>
<dbReference type="RefSeq" id="WP_202907217.1">
    <property type="nucleotide sequence ID" value="NZ_JAMXAX010000208.1"/>
</dbReference>
<reference evidence="3" key="1">
    <citation type="journal article" date="2019" name="Int. J. Syst. Evol. Microbiol.">
        <title>The Global Catalogue of Microorganisms (GCM) 10K type strain sequencing project: providing services to taxonomists for standard genome sequencing and annotation.</title>
        <authorList>
            <consortium name="The Broad Institute Genomics Platform"/>
            <consortium name="The Broad Institute Genome Sequencing Center for Infectious Disease"/>
            <person name="Wu L."/>
            <person name="Ma J."/>
        </authorList>
    </citation>
    <scope>NUCLEOTIDE SEQUENCE [LARGE SCALE GENOMIC DNA]</scope>
    <source>
        <strain evidence="3">CCUG 2113</strain>
    </source>
</reference>
<keyword evidence="1" id="KW-0812">Transmembrane</keyword>
<name>A0ABV8DJY7_9BURK</name>
<comment type="caution">
    <text evidence="2">The sequence shown here is derived from an EMBL/GenBank/DDBJ whole genome shotgun (WGS) entry which is preliminary data.</text>
</comment>
<dbReference type="EMBL" id="JBHSAJ010000183">
    <property type="protein sequence ID" value="MFC3938548.1"/>
    <property type="molecule type" value="Genomic_DNA"/>
</dbReference>